<dbReference type="RefSeq" id="WP_344243901.1">
    <property type="nucleotide sequence ID" value="NZ_BAAAHH010000026.1"/>
</dbReference>
<evidence type="ECO:0000313" key="2">
    <source>
        <dbReference type="Proteomes" id="UP001500665"/>
    </source>
</evidence>
<name>A0ABN1RQW5_9ACTN</name>
<reference evidence="1 2" key="1">
    <citation type="journal article" date="2019" name="Int. J. Syst. Evol. Microbiol.">
        <title>The Global Catalogue of Microorganisms (GCM) 10K type strain sequencing project: providing services to taxonomists for standard genome sequencing and annotation.</title>
        <authorList>
            <consortium name="The Broad Institute Genomics Platform"/>
            <consortium name="The Broad Institute Genome Sequencing Center for Infectious Disease"/>
            <person name="Wu L."/>
            <person name="Ma J."/>
        </authorList>
    </citation>
    <scope>NUCLEOTIDE SEQUENCE [LARGE SCALE GENOMIC DNA]</scope>
    <source>
        <strain evidence="1 2">JCM 10696</strain>
    </source>
</reference>
<dbReference type="EMBL" id="BAAAHH010000026">
    <property type="protein sequence ID" value="GAA0961912.1"/>
    <property type="molecule type" value="Genomic_DNA"/>
</dbReference>
<keyword evidence="2" id="KW-1185">Reference proteome</keyword>
<organism evidence="1 2">
    <name type="scientific">Actinocorallia libanotica</name>
    <dbReference type="NCBI Taxonomy" id="46162"/>
    <lineage>
        <taxon>Bacteria</taxon>
        <taxon>Bacillati</taxon>
        <taxon>Actinomycetota</taxon>
        <taxon>Actinomycetes</taxon>
        <taxon>Streptosporangiales</taxon>
        <taxon>Thermomonosporaceae</taxon>
        <taxon>Actinocorallia</taxon>
    </lineage>
</organism>
<evidence type="ECO:0000313" key="1">
    <source>
        <dbReference type="EMBL" id="GAA0961912.1"/>
    </source>
</evidence>
<proteinExistence type="predicted"/>
<evidence type="ECO:0008006" key="3">
    <source>
        <dbReference type="Google" id="ProtNLM"/>
    </source>
</evidence>
<accession>A0ABN1RQW5</accession>
<gene>
    <name evidence="1" type="ORF">GCM10009550_55220</name>
</gene>
<sequence length="191" mass="20370">MGALTLMRSVRFGVLPVLVFAMLAGCSRDKEFTALPDGADMPVAHPGETAEKVARYAKEIGKVIGPRGRLDRTVVLPVPCGGEGSRRSVPGRNTELDSWWVSYSPYAESIDTFVELDSADAIRPMLARLRDGLREAGWQIVEYAEDGGVLKAAAPEAGYGATFEGLAPTSERSPRIGVNVSSPCLRHPGAG</sequence>
<comment type="caution">
    <text evidence="1">The sequence shown here is derived from an EMBL/GenBank/DDBJ whole genome shotgun (WGS) entry which is preliminary data.</text>
</comment>
<dbReference type="Proteomes" id="UP001500665">
    <property type="component" value="Unassembled WGS sequence"/>
</dbReference>
<protein>
    <recommendedName>
        <fullName evidence="3">Lipoprotein</fullName>
    </recommendedName>
</protein>